<dbReference type="GO" id="GO:0071222">
    <property type="term" value="P:cellular response to lipopolysaccharide"/>
    <property type="evidence" value="ECO:0007669"/>
    <property type="project" value="TreeGrafter"/>
</dbReference>
<keyword evidence="3 11" id="KW-0812">Transmembrane</keyword>
<gene>
    <name evidence="15" type="primary">LOC116302849</name>
</gene>
<keyword evidence="6 11" id="KW-0472">Membrane</keyword>
<evidence type="ECO:0000256" key="6">
    <source>
        <dbReference type="ARBA" id="ARBA00023136"/>
    </source>
</evidence>
<name>A0A6P8IMQ5_ACTTE</name>
<comment type="subcellular location">
    <subcellularLocation>
        <location evidence="1">Cell membrane</location>
        <topology evidence="1">Single-pass type I membrane protein</topology>
    </subcellularLocation>
</comment>
<sequence>MDIGRCFFVLLFLCLNNRISESFRWTRNQQSSQSIDIQLGSDVSLPCEFLLTSEEESAMQDFHLIYWTREIPAGSQSWQGIASKTNLVSNSDARIMHHDKSRILMKNNSLTILSVKPEDDALYQCEVKSSFYTTPSVIKLNVLKQIKKTSEQHSSISNKASAGIGVGVTLLVVALIILGVLFFKAKLARGQRRTETERSTNLAYIPRNNENSMAGAYDGPAAFNNSEMNINGAVNKSCRLDGAPTNVTSF</sequence>
<dbReference type="GeneID" id="116302849"/>
<dbReference type="InterPro" id="IPR007110">
    <property type="entry name" value="Ig-like_dom"/>
</dbReference>
<evidence type="ECO:0000256" key="11">
    <source>
        <dbReference type="SAM" id="Phobius"/>
    </source>
</evidence>
<dbReference type="Proteomes" id="UP000515163">
    <property type="component" value="Unplaced"/>
</dbReference>
<keyword evidence="10" id="KW-0393">Immunoglobulin domain</keyword>
<keyword evidence="8" id="KW-0675">Receptor</keyword>
<keyword evidence="7" id="KW-1015">Disulfide bond</keyword>
<evidence type="ECO:0000256" key="2">
    <source>
        <dbReference type="ARBA" id="ARBA00022475"/>
    </source>
</evidence>
<keyword evidence="14" id="KW-1185">Reference proteome</keyword>
<dbReference type="SMART" id="SM00409">
    <property type="entry name" value="IG"/>
    <property type="match status" value="1"/>
</dbReference>
<organism evidence="14 15">
    <name type="scientific">Actinia tenebrosa</name>
    <name type="common">Australian red waratah sea anemone</name>
    <dbReference type="NCBI Taxonomy" id="6105"/>
    <lineage>
        <taxon>Eukaryota</taxon>
        <taxon>Metazoa</taxon>
        <taxon>Cnidaria</taxon>
        <taxon>Anthozoa</taxon>
        <taxon>Hexacorallia</taxon>
        <taxon>Actiniaria</taxon>
        <taxon>Actiniidae</taxon>
        <taxon>Actinia</taxon>
    </lineage>
</organism>
<dbReference type="SMART" id="SM00406">
    <property type="entry name" value="IGv"/>
    <property type="match status" value="1"/>
</dbReference>
<dbReference type="KEGG" id="aten:116302849"/>
<dbReference type="InParanoid" id="A0A6P8IMQ5"/>
<evidence type="ECO:0000259" key="13">
    <source>
        <dbReference type="PROSITE" id="PS50835"/>
    </source>
</evidence>
<evidence type="ECO:0000256" key="9">
    <source>
        <dbReference type="ARBA" id="ARBA00023180"/>
    </source>
</evidence>
<dbReference type="GO" id="GO:0006955">
    <property type="term" value="P:immune response"/>
    <property type="evidence" value="ECO:0007669"/>
    <property type="project" value="TreeGrafter"/>
</dbReference>
<accession>A0A6P8IMQ5</accession>
<evidence type="ECO:0000256" key="3">
    <source>
        <dbReference type="ARBA" id="ARBA00022692"/>
    </source>
</evidence>
<dbReference type="PANTHER" id="PTHR25466">
    <property type="entry name" value="T-LYMPHOCYTE ACTIVATION ANTIGEN"/>
    <property type="match status" value="1"/>
</dbReference>
<dbReference type="PROSITE" id="PS50835">
    <property type="entry name" value="IG_LIKE"/>
    <property type="match status" value="1"/>
</dbReference>
<dbReference type="InterPro" id="IPR013106">
    <property type="entry name" value="Ig_V-set"/>
</dbReference>
<dbReference type="InterPro" id="IPR036179">
    <property type="entry name" value="Ig-like_dom_sf"/>
</dbReference>
<evidence type="ECO:0000256" key="5">
    <source>
        <dbReference type="ARBA" id="ARBA00022989"/>
    </source>
</evidence>
<dbReference type="RefSeq" id="XP_031568097.1">
    <property type="nucleotide sequence ID" value="XM_031712237.1"/>
</dbReference>
<evidence type="ECO:0000256" key="10">
    <source>
        <dbReference type="ARBA" id="ARBA00023319"/>
    </source>
</evidence>
<evidence type="ECO:0000313" key="15">
    <source>
        <dbReference type="RefSeq" id="XP_031568097.1"/>
    </source>
</evidence>
<evidence type="ECO:0000256" key="7">
    <source>
        <dbReference type="ARBA" id="ARBA00023157"/>
    </source>
</evidence>
<dbReference type="Gene3D" id="2.60.40.10">
    <property type="entry name" value="Immunoglobulins"/>
    <property type="match status" value="1"/>
</dbReference>
<dbReference type="GO" id="GO:0009897">
    <property type="term" value="C:external side of plasma membrane"/>
    <property type="evidence" value="ECO:0007669"/>
    <property type="project" value="TreeGrafter"/>
</dbReference>
<feature type="chain" id="PRO_5028059641" evidence="12">
    <location>
        <begin position="23"/>
        <end position="250"/>
    </location>
</feature>
<evidence type="ECO:0000256" key="8">
    <source>
        <dbReference type="ARBA" id="ARBA00023170"/>
    </source>
</evidence>
<keyword evidence="5 11" id="KW-1133">Transmembrane helix</keyword>
<evidence type="ECO:0000256" key="4">
    <source>
        <dbReference type="ARBA" id="ARBA00022729"/>
    </source>
</evidence>
<keyword evidence="4 12" id="KW-0732">Signal</keyword>
<dbReference type="GO" id="GO:0007166">
    <property type="term" value="P:cell surface receptor signaling pathway"/>
    <property type="evidence" value="ECO:0007669"/>
    <property type="project" value="TreeGrafter"/>
</dbReference>
<dbReference type="PANTHER" id="PTHR25466:SF9">
    <property type="entry name" value="FIBRONECTIN TYPE-III DOMAIN-CONTAINING PROTEIN"/>
    <property type="match status" value="1"/>
</dbReference>
<dbReference type="AlphaFoldDB" id="A0A6P8IMQ5"/>
<dbReference type="SUPFAM" id="SSF48726">
    <property type="entry name" value="Immunoglobulin"/>
    <property type="match status" value="1"/>
</dbReference>
<evidence type="ECO:0000256" key="12">
    <source>
        <dbReference type="SAM" id="SignalP"/>
    </source>
</evidence>
<keyword evidence="9" id="KW-0325">Glycoprotein</keyword>
<feature type="signal peptide" evidence="12">
    <location>
        <begin position="1"/>
        <end position="22"/>
    </location>
</feature>
<dbReference type="InterPro" id="IPR051713">
    <property type="entry name" value="T-cell_Activation_Regulation"/>
</dbReference>
<protein>
    <submittedName>
        <fullName evidence="15">Uncharacterized protein LOC116302849</fullName>
    </submittedName>
</protein>
<feature type="transmembrane region" description="Helical" evidence="11">
    <location>
        <begin position="162"/>
        <end position="183"/>
    </location>
</feature>
<evidence type="ECO:0000256" key="1">
    <source>
        <dbReference type="ARBA" id="ARBA00004251"/>
    </source>
</evidence>
<proteinExistence type="predicted"/>
<dbReference type="InterPro" id="IPR003599">
    <property type="entry name" value="Ig_sub"/>
</dbReference>
<keyword evidence="2" id="KW-1003">Cell membrane</keyword>
<reference evidence="15" key="1">
    <citation type="submission" date="2025-08" db="UniProtKB">
        <authorList>
            <consortium name="RefSeq"/>
        </authorList>
    </citation>
    <scope>IDENTIFICATION</scope>
    <source>
        <tissue evidence="15">Tentacle</tissue>
    </source>
</reference>
<dbReference type="OrthoDB" id="5990129at2759"/>
<dbReference type="Pfam" id="PF07686">
    <property type="entry name" value="V-set"/>
    <property type="match status" value="1"/>
</dbReference>
<dbReference type="InterPro" id="IPR013783">
    <property type="entry name" value="Ig-like_fold"/>
</dbReference>
<evidence type="ECO:0000313" key="14">
    <source>
        <dbReference type="Proteomes" id="UP000515163"/>
    </source>
</evidence>
<feature type="domain" description="Ig-like" evidence="13">
    <location>
        <begin position="40"/>
        <end position="141"/>
    </location>
</feature>